<reference evidence="5 6" key="1">
    <citation type="journal article" date="2017" name="Nature">
        <title>The Apostasia genome and the evolution of orchids.</title>
        <authorList>
            <person name="Zhang G.Q."/>
            <person name="Liu K.W."/>
            <person name="Li Z."/>
            <person name="Lohaus R."/>
            <person name="Hsiao Y.Y."/>
            <person name="Niu S.C."/>
            <person name="Wang J.Y."/>
            <person name="Lin Y.C."/>
            <person name="Xu Q."/>
            <person name="Chen L.J."/>
            <person name="Yoshida K."/>
            <person name="Fujiwara S."/>
            <person name="Wang Z.W."/>
            <person name="Zhang Y.Q."/>
            <person name="Mitsuda N."/>
            <person name="Wang M."/>
            <person name="Liu G.H."/>
            <person name="Pecoraro L."/>
            <person name="Huang H.X."/>
            <person name="Xiao X.J."/>
            <person name="Lin M."/>
            <person name="Wu X.Y."/>
            <person name="Wu W.L."/>
            <person name="Chen Y.Y."/>
            <person name="Chang S.B."/>
            <person name="Sakamoto S."/>
            <person name="Ohme-Takagi M."/>
            <person name="Yagi M."/>
            <person name="Zeng S.J."/>
            <person name="Shen C.Y."/>
            <person name="Yeh C.M."/>
            <person name="Luo Y.B."/>
            <person name="Tsai W.C."/>
            <person name="Van de Peer Y."/>
            <person name="Liu Z.J."/>
        </authorList>
    </citation>
    <scope>NUCLEOTIDE SEQUENCE [LARGE SCALE GENOMIC DNA]</scope>
    <source>
        <strain evidence="6">cv. Shenzhen</strain>
        <tissue evidence="5">Stem</tissue>
    </source>
</reference>
<evidence type="ECO:0000313" key="6">
    <source>
        <dbReference type="Proteomes" id="UP000236161"/>
    </source>
</evidence>
<organism evidence="5 6">
    <name type="scientific">Apostasia shenzhenica</name>
    <dbReference type="NCBI Taxonomy" id="1088818"/>
    <lineage>
        <taxon>Eukaryota</taxon>
        <taxon>Viridiplantae</taxon>
        <taxon>Streptophyta</taxon>
        <taxon>Embryophyta</taxon>
        <taxon>Tracheophyta</taxon>
        <taxon>Spermatophyta</taxon>
        <taxon>Magnoliopsida</taxon>
        <taxon>Liliopsida</taxon>
        <taxon>Asparagales</taxon>
        <taxon>Orchidaceae</taxon>
        <taxon>Apostasioideae</taxon>
        <taxon>Apostasia</taxon>
    </lineage>
</organism>
<dbReference type="Proteomes" id="UP000236161">
    <property type="component" value="Unassembled WGS sequence"/>
</dbReference>
<keyword evidence="2" id="KW-0804">Transcription</keyword>
<comment type="caution">
    <text evidence="3">Lacks conserved residue(s) required for the propagation of feature annotation.</text>
</comment>
<protein>
    <submittedName>
        <fullName evidence="5">Scarecrow-like protein 6</fullName>
    </submittedName>
</protein>
<feature type="region of interest" description="Leucine repeat II (LRII)" evidence="3">
    <location>
        <begin position="560"/>
        <end position="592"/>
    </location>
</feature>
<dbReference type="EMBL" id="KZ454132">
    <property type="protein sequence ID" value="PKA46475.1"/>
    <property type="molecule type" value="Genomic_DNA"/>
</dbReference>
<feature type="region of interest" description="SAW" evidence="3">
    <location>
        <begin position="690"/>
        <end position="761"/>
    </location>
</feature>
<dbReference type="PANTHER" id="PTHR31636">
    <property type="entry name" value="OSJNBA0084A10.13 PROTEIN-RELATED"/>
    <property type="match status" value="1"/>
</dbReference>
<name>A0A2H9ZT56_9ASPA</name>
<feature type="compositionally biased region" description="Low complexity" evidence="4">
    <location>
        <begin position="58"/>
        <end position="71"/>
    </location>
</feature>
<evidence type="ECO:0000256" key="4">
    <source>
        <dbReference type="SAM" id="MobiDB-lite"/>
    </source>
</evidence>
<keyword evidence="6" id="KW-1185">Reference proteome</keyword>
<dbReference type="InterPro" id="IPR005202">
    <property type="entry name" value="TF_GRAS"/>
</dbReference>
<dbReference type="OrthoDB" id="666726at2759"/>
<keyword evidence="1" id="KW-0805">Transcription regulation</keyword>
<evidence type="ECO:0000313" key="5">
    <source>
        <dbReference type="EMBL" id="PKA46475.1"/>
    </source>
</evidence>
<dbReference type="STRING" id="1088818.A0A2H9ZT56"/>
<sequence>MRVVPFHIPVKGGLEAVAAQVIGAGEEEEGDIFWSGSPHTRKVREVLEPTSVLDQRRSASPPTSTSTLSSSFGGGGVSTDTAGVAAISEDPCHRWPGSDSAPSSDSDGRKKQRAADLQPVSYLLDMSGLAGVEKCGIRADDWETMLSASTASPSQEQTFLRWIMGDIEDPSAAKLYQQQLLVSSSQGPPVEFDAGVVDPGFGIEPLCGITGAAPFSGSGSAIGIASLASSGWFSQVASTSNRTTPGNSMPCPSETVMSSLPPLTLPPAKCFPQQPETSNEKSQPFPPNLLFNPQQQTHTMAPAFFLPIPSFTLCAPEQHQNPNAFLTPHPKRPNSMPTDTAFQLNAAGASPEIFLRRNHLQSQPHPNQSISLAPFHNGPYHLLQQQALVDQLFKAAELVEAGNFVIAHEILARLNQQLPSPLGMPLLRSAFYFKQALQLLLANSSNPPAVTTSPSHRHHRTPFITSLITPLDVVLKLSAYKAFSEVSPLLHFANFTATQALLEALDTAEQIHIIDFDIGVGGQWSSFMQELAQRRSPAIPLLKLTAFVSLGAFHDLELHLTRENLSHFASSLNIPFEINILSTEYFDPAEILTLSSSRNETIAVNLPVGVGHTPSFSTLLRLVKQLLPKIIISMDQGSDRSDLPFSQHFIHAFQSSMVLLDSIDAAGTSPDMANKIERFVLQPRIENCIFGRHRAAEKTPPWRAIFASAGFVPLQLSNFTETQAECLLKRIQVRGFHVEKRQSSLYLYWQRGELVSVSAWRC</sequence>
<accession>A0A2H9ZT56</accession>
<feature type="region of interest" description="Disordered" evidence="4">
    <location>
        <begin position="49"/>
        <end position="115"/>
    </location>
</feature>
<dbReference type="PROSITE" id="PS50985">
    <property type="entry name" value="GRAS"/>
    <property type="match status" value="1"/>
</dbReference>
<evidence type="ECO:0000256" key="3">
    <source>
        <dbReference type="PROSITE-ProRule" id="PRU01191"/>
    </source>
</evidence>
<evidence type="ECO:0000256" key="1">
    <source>
        <dbReference type="ARBA" id="ARBA00023015"/>
    </source>
</evidence>
<gene>
    <name evidence="5" type="primary">SCL6</name>
    <name evidence="5" type="ORF">AXF42_Ash012608</name>
</gene>
<proteinExistence type="inferred from homology"/>
<dbReference type="Pfam" id="PF03514">
    <property type="entry name" value="GRAS"/>
    <property type="match status" value="1"/>
</dbReference>
<comment type="similarity">
    <text evidence="3">Belongs to the GRAS family.</text>
</comment>
<feature type="short sequence motif" description="VHIID" evidence="3">
    <location>
        <begin position="511"/>
        <end position="515"/>
    </location>
</feature>
<dbReference type="AlphaFoldDB" id="A0A2H9ZT56"/>
<evidence type="ECO:0000256" key="2">
    <source>
        <dbReference type="ARBA" id="ARBA00023163"/>
    </source>
</evidence>